<accession>A0A927GRC1</accession>
<keyword evidence="1" id="KW-0812">Transmembrane</keyword>
<feature type="transmembrane region" description="Helical" evidence="1">
    <location>
        <begin position="79"/>
        <end position="98"/>
    </location>
</feature>
<evidence type="ECO:0000256" key="1">
    <source>
        <dbReference type="SAM" id="Phobius"/>
    </source>
</evidence>
<protein>
    <submittedName>
        <fullName evidence="2">TIGR04086 family membrane protein</fullName>
    </submittedName>
</protein>
<gene>
    <name evidence="2" type="ORF">IDH44_05200</name>
</gene>
<sequence>MKAIKEVPRLRIASPLLSGLMYAALWLLGCTLLMAGLLYFSGMQEAQLPGYVSGAHALCALAGGFVSGKRAQRKGWSHGISVGLVYGLAIVLIGFLAMDAALTLRTLITLAAAALAGAAGGMIGVNARA</sequence>
<dbReference type="Proteomes" id="UP000621560">
    <property type="component" value="Unassembled WGS sequence"/>
</dbReference>
<dbReference type="AlphaFoldDB" id="A0A927GRC1"/>
<feature type="transmembrane region" description="Helical" evidence="1">
    <location>
        <begin position="20"/>
        <end position="42"/>
    </location>
</feature>
<feature type="transmembrane region" description="Helical" evidence="1">
    <location>
        <begin position="48"/>
        <end position="67"/>
    </location>
</feature>
<proteinExistence type="predicted"/>
<keyword evidence="3" id="KW-1185">Reference proteome</keyword>
<dbReference type="Pfam" id="PF12670">
    <property type="entry name" value="DUF3792"/>
    <property type="match status" value="1"/>
</dbReference>
<dbReference type="PROSITE" id="PS51257">
    <property type="entry name" value="PROKAR_LIPOPROTEIN"/>
    <property type="match status" value="1"/>
</dbReference>
<name>A0A927GRC1_9BACL</name>
<keyword evidence="1" id="KW-1133">Transmembrane helix</keyword>
<feature type="transmembrane region" description="Helical" evidence="1">
    <location>
        <begin position="104"/>
        <end position="125"/>
    </location>
</feature>
<dbReference type="EMBL" id="JACXIZ010000011">
    <property type="protein sequence ID" value="MBD2844577.1"/>
    <property type="molecule type" value="Genomic_DNA"/>
</dbReference>
<reference evidence="2" key="1">
    <citation type="submission" date="2020-09" db="EMBL/GenBank/DDBJ databases">
        <title>A novel bacterium of genus Paenibacillus, isolated from South China Sea.</title>
        <authorList>
            <person name="Huang H."/>
            <person name="Mo K."/>
            <person name="Hu Y."/>
        </authorList>
    </citation>
    <scope>NUCLEOTIDE SEQUENCE</scope>
    <source>
        <strain evidence="2">IB182496</strain>
    </source>
</reference>
<evidence type="ECO:0000313" key="2">
    <source>
        <dbReference type="EMBL" id="MBD2844577.1"/>
    </source>
</evidence>
<dbReference type="InterPro" id="IPR023804">
    <property type="entry name" value="DUF3792_TM"/>
</dbReference>
<comment type="caution">
    <text evidence="2">The sequence shown here is derived from an EMBL/GenBank/DDBJ whole genome shotgun (WGS) entry which is preliminary data.</text>
</comment>
<keyword evidence="1" id="KW-0472">Membrane</keyword>
<dbReference type="NCBIfam" id="TIGR04086">
    <property type="entry name" value="TIGR04086_membr"/>
    <property type="match status" value="1"/>
</dbReference>
<dbReference type="RefSeq" id="WP_190915370.1">
    <property type="nucleotide sequence ID" value="NZ_JACXIZ010000011.1"/>
</dbReference>
<evidence type="ECO:0000313" key="3">
    <source>
        <dbReference type="Proteomes" id="UP000621560"/>
    </source>
</evidence>
<organism evidence="2 3">
    <name type="scientific">Paenibacillus sabuli</name>
    <dbReference type="NCBI Taxonomy" id="2772509"/>
    <lineage>
        <taxon>Bacteria</taxon>
        <taxon>Bacillati</taxon>
        <taxon>Bacillota</taxon>
        <taxon>Bacilli</taxon>
        <taxon>Bacillales</taxon>
        <taxon>Paenibacillaceae</taxon>
        <taxon>Paenibacillus</taxon>
    </lineage>
</organism>